<reference evidence="2 3" key="1">
    <citation type="submission" date="2016-10" db="EMBL/GenBank/DDBJ databases">
        <authorList>
            <person name="de Groot N.N."/>
        </authorList>
    </citation>
    <scope>NUCLEOTIDE SEQUENCE [LARGE SCALE GENOMIC DNA]</scope>
    <source>
        <strain evidence="2 3">DSM 15019</strain>
    </source>
</reference>
<dbReference type="EMBL" id="LT629770">
    <property type="protein sequence ID" value="SDR92758.1"/>
    <property type="molecule type" value="Genomic_DNA"/>
</dbReference>
<accession>A0A1H1N1L8</accession>
<evidence type="ECO:0000313" key="3">
    <source>
        <dbReference type="Proteomes" id="UP000182126"/>
    </source>
</evidence>
<name>A0A1H1N1L8_9MICO</name>
<sequence length="377" mass="41350">MHASVARHRRRFAPVILGILAVVALGIGGVIAWRLLAPTPSDYEGLDATDKEMLTQLSEQYDVTAAHPAEIWTDAYRYEEQPLVLLRTLGEKSSFWSHAILVNMSGVTDTSGMTKIDVPGATHLGDVRISRTFAAGDGVLYAPSNFGVIEVGGDDVLAFKYNQAMLDTETTTSQGFARFSLHENFHVTKQGIDPEAPGAWPWEAGGTIPDYPHTAAQYELLRVEARIFDRVETETDPQVLAALASDLAAVRMARYTTWPTLELEIELEAIEGTATYVERAFDRARGLTPVQNTFTDGLEALIEDPDQQAVLERDYSYFTGAQLGLLLDHIAPDWKTQLEPAPTGSASTPFATLQRVTGVSTAPDEAQLRTIVDRYLP</sequence>
<evidence type="ECO:0000256" key="1">
    <source>
        <dbReference type="SAM" id="Phobius"/>
    </source>
</evidence>
<dbReference type="Proteomes" id="UP000182126">
    <property type="component" value="Chromosome I"/>
</dbReference>
<dbReference type="AlphaFoldDB" id="A0A1H1N1L8"/>
<feature type="transmembrane region" description="Helical" evidence="1">
    <location>
        <begin position="12"/>
        <end position="36"/>
    </location>
</feature>
<proteinExistence type="predicted"/>
<keyword evidence="1" id="KW-0812">Transmembrane</keyword>
<evidence type="ECO:0000313" key="2">
    <source>
        <dbReference type="EMBL" id="SDR92758.1"/>
    </source>
</evidence>
<dbReference type="RefSeq" id="WP_060921689.1">
    <property type="nucleotide sequence ID" value="NZ_LT629770.1"/>
</dbReference>
<organism evidence="2 3">
    <name type="scientific">Microbacterium paraoxydans</name>
    <dbReference type="NCBI Taxonomy" id="199592"/>
    <lineage>
        <taxon>Bacteria</taxon>
        <taxon>Bacillati</taxon>
        <taxon>Actinomycetota</taxon>
        <taxon>Actinomycetes</taxon>
        <taxon>Micrococcales</taxon>
        <taxon>Microbacteriaceae</taxon>
        <taxon>Microbacterium</taxon>
    </lineage>
</organism>
<dbReference type="eggNOG" id="ENOG5032VHQ">
    <property type="taxonomic scope" value="Bacteria"/>
</dbReference>
<gene>
    <name evidence="2" type="ORF">SAMN04489809_0680</name>
</gene>
<keyword evidence="1" id="KW-0472">Membrane</keyword>
<dbReference type="GeneID" id="36301363"/>
<keyword evidence="1" id="KW-1133">Transmembrane helix</keyword>
<protein>
    <submittedName>
        <fullName evidence="2">Uncharacterized protein</fullName>
    </submittedName>
</protein>